<dbReference type="PANTHER" id="PTHR30055">
    <property type="entry name" value="HTH-TYPE TRANSCRIPTIONAL REGULATOR RUTR"/>
    <property type="match status" value="1"/>
</dbReference>
<feature type="domain" description="HTH tetR-type" evidence="3">
    <location>
        <begin position="12"/>
        <end position="72"/>
    </location>
</feature>
<dbReference type="GO" id="GO:0000976">
    <property type="term" value="F:transcription cis-regulatory region binding"/>
    <property type="evidence" value="ECO:0007669"/>
    <property type="project" value="TreeGrafter"/>
</dbReference>
<dbReference type="Proteomes" id="UP000627369">
    <property type="component" value="Unassembled WGS sequence"/>
</dbReference>
<keyword evidence="5" id="KW-1185">Reference proteome</keyword>
<protein>
    <submittedName>
        <fullName evidence="4">Transcriptional regulator, TetR</fullName>
    </submittedName>
</protein>
<dbReference type="PROSITE" id="PS50977">
    <property type="entry name" value="HTH_TETR_2"/>
    <property type="match status" value="1"/>
</dbReference>
<evidence type="ECO:0000259" key="3">
    <source>
        <dbReference type="PROSITE" id="PS50977"/>
    </source>
</evidence>
<dbReference type="Gene3D" id="1.10.357.10">
    <property type="entry name" value="Tetracycline Repressor, domain 2"/>
    <property type="match status" value="1"/>
</dbReference>
<reference evidence="4" key="2">
    <citation type="submission" date="2020-09" db="EMBL/GenBank/DDBJ databases">
        <authorList>
            <person name="Sun Q."/>
            <person name="Zhou Y."/>
        </authorList>
    </citation>
    <scope>NUCLEOTIDE SEQUENCE</scope>
    <source>
        <strain evidence="4">CGMCC 4.7398</strain>
    </source>
</reference>
<evidence type="ECO:0000256" key="1">
    <source>
        <dbReference type="ARBA" id="ARBA00023125"/>
    </source>
</evidence>
<dbReference type="PRINTS" id="PR00455">
    <property type="entry name" value="HTHTETR"/>
</dbReference>
<gene>
    <name evidence="4" type="ORF">GCM10017772_34080</name>
</gene>
<sequence length="197" mass="21604">MLEYRQRMPRPTHDTSTILDAAGRILGAEGLAKVTMAAVIREAGVPSGSLYYRFPDRPALLAALWNRAIESYHRDAYPLFEGDPVEAAAALAAYTVRWCEAEPAHAHVLLAGRSRFDADAWPDAARQAEAAESVRWNQSIRGLTRRLRAETSVPITEILLVVVDLPYGAVRRYLGGDTPIPADLAEVVAGIVRTSLR</sequence>
<dbReference type="SUPFAM" id="SSF46689">
    <property type="entry name" value="Homeodomain-like"/>
    <property type="match status" value="1"/>
</dbReference>
<reference evidence="4" key="1">
    <citation type="journal article" date="2014" name="Int. J. Syst. Evol. Microbiol.">
        <title>Complete genome sequence of Corynebacterium casei LMG S-19264T (=DSM 44701T), isolated from a smear-ripened cheese.</title>
        <authorList>
            <consortium name="US DOE Joint Genome Institute (JGI-PGF)"/>
            <person name="Walter F."/>
            <person name="Albersmeier A."/>
            <person name="Kalinowski J."/>
            <person name="Ruckert C."/>
        </authorList>
    </citation>
    <scope>NUCLEOTIDE SEQUENCE</scope>
    <source>
        <strain evidence="4">CGMCC 4.7398</strain>
    </source>
</reference>
<accession>A0A919KYD0</accession>
<name>A0A919KYD0_9MICO</name>
<feature type="DNA-binding region" description="H-T-H motif" evidence="2">
    <location>
        <begin position="35"/>
        <end position="54"/>
    </location>
</feature>
<dbReference type="Pfam" id="PF00440">
    <property type="entry name" value="TetR_N"/>
    <property type="match status" value="1"/>
</dbReference>
<organism evidence="4 5">
    <name type="scientific">Promicromonospora soli</name>
    <dbReference type="NCBI Taxonomy" id="2035533"/>
    <lineage>
        <taxon>Bacteria</taxon>
        <taxon>Bacillati</taxon>
        <taxon>Actinomycetota</taxon>
        <taxon>Actinomycetes</taxon>
        <taxon>Micrococcales</taxon>
        <taxon>Promicromonosporaceae</taxon>
        <taxon>Promicromonospora</taxon>
    </lineage>
</organism>
<evidence type="ECO:0000256" key="2">
    <source>
        <dbReference type="PROSITE-ProRule" id="PRU00335"/>
    </source>
</evidence>
<evidence type="ECO:0000313" key="5">
    <source>
        <dbReference type="Proteomes" id="UP000627369"/>
    </source>
</evidence>
<dbReference type="InterPro" id="IPR009057">
    <property type="entry name" value="Homeodomain-like_sf"/>
</dbReference>
<dbReference type="GO" id="GO:0003700">
    <property type="term" value="F:DNA-binding transcription factor activity"/>
    <property type="evidence" value="ECO:0007669"/>
    <property type="project" value="TreeGrafter"/>
</dbReference>
<dbReference type="AlphaFoldDB" id="A0A919KYD0"/>
<dbReference type="PANTHER" id="PTHR30055:SF223">
    <property type="entry name" value="HTH-TYPE TRANSCRIPTIONAL REGULATOR UIDR"/>
    <property type="match status" value="1"/>
</dbReference>
<dbReference type="InterPro" id="IPR050109">
    <property type="entry name" value="HTH-type_TetR-like_transc_reg"/>
</dbReference>
<dbReference type="InterPro" id="IPR001647">
    <property type="entry name" value="HTH_TetR"/>
</dbReference>
<keyword evidence="1 2" id="KW-0238">DNA-binding</keyword>
<comment type="caution">
    <text evidence="4">The sequence shown here is derived from an EMBL/GenBank/DDBJ whole genome shotgun (WGS) entry which is preliminary data.</text>
</comment>
<evidence type="ECO:0000313" key="4">
    <source>
        <dbReference type="EMBL" id="GHH76166.1"/>
    </source>
</evidence>
<proteinExistence type="predicted"/>
<dbReference type="EMBL" id="BNAS01000005">
    <property type="protein sequence ID" value="GHH76166.1"/>
    <property type="molecule type" value="Genomic_DNA"/>
</dbReference>